<feature type="region of interest" description="Disordered" evidence="9">
    <location>
        <begin position="183"/>
        <end position="232"/>
    </location>
</feature>
<accession>A0A8T3AWP5</accession>
<dbReference type="FunFam" id="3.10.10.10:FF:000007">
    <property type="entry name" value="Retrovirus-related Pol polyprotein from transposon 17.6-like Protein"/>
    <property type="match status" value="1"/>
</dbReference>
<evidence type="ECO:0000256" key="5">
    <source>
        <dbReference type="ARBA" id="ARBA00022759"/>
    </source>
</evidence>
<dbReference type="CDD" id="cd00303">
    <property type="entry name" value="retropepsin_like"/>
    <property type="match status" value="1"/>
</dbReference>
<dbReference type="Gene3D" id="2.40.70.10">
    <property type="entry name" value="Acid Proteases"/>
    <property type="match status" value="1"/>
</dbReference>
<dbReference type="Proteomes" id="UP000829196">
    <property type="component" value="Unassembled WGS sequence"/>
</dbReference>
<evidence type="ECO:0000256" key="8">
    <source>
        <dbReference type="PROSITE-ProRule" id="PRU00047"/>
    </source>
</evidence>
<dbReference type="GO" id="GO:0003676">
    <property type="term" value="F:nucleic acid binding"/>
    <property type="evidence" value="ECO:0007669"/>
    <property type="project" value="InterPro"/>
</dbReference>
<dbReference type="InterPro" id="IPR000477">
    <property type="entry name" value="RT_dom"/>
</dbReference>
<comment type="caution">
    <text evidence="12">The sequence shown here is derived from an EMBL/GenBank/DDBJ whole genome shotgun (WGS) entry which is preliminary data.</text>
</comment>
<dbReference type="Gene3D" id="3.30.70.270">
    <property type="match status" value="1"/>
</dbReference>
<dbReference type="InterPro" id="IPR043502">
    <property type="entry name" value="DNA/RNA_pol_sf"/>
</dbReference>
<feature type="domain" description="Reverse transcriptase" evidence="11">
    <location>
        <begin position="550"/>
        <end position="688"/>
    </location>
</feature>
<keyword evidence="2" id="KW-0808">Transferase</keyword>
<feature type="domain" description="CCHC-type" evidence="10">
    <location>
        <begin position="238"/>
        <end position="254"/>
    </location>
</feature>
<dbReference type="Pfam" id="PF03732">
    <property type="entry name" value="Retrotrans_gag"/>
    <property type="match status" value="1"/>
</dbReference>
<dbReference type="SUPFAM" id="SSF50630">
    <property type="entry name" value="Acid proteases"/>
    <property type="match status" value="1"/>
</dbReference>
<dbReference type="SUPFAM" id="SSF57756">
    <property type="entry name" value="Retrovirus zinc finger-like domains"/>
    <property type="match status" value="1"/>
</dbReference>
<dbReference type="CDD" id="cd01647">
    <property type="entry name" value="RT_LTR"/>
    <property type="match status" value="1"/>
</dbReference>
<evidence type="ECO:0000256" key="4">
    <source>
        <dbReference type="ARBA" id="ARBA00022722"/>
    </source>
</evidence>
<dbReference type="OrthoDB" id="407598at2759"/>
<evidence type="ECO:0000256" key="9">
    <source>
        <dbReference type="SAM" id="MobiDB-lite"/>
    </source>
</evidence>
<gene>
    <name evidence="12" type="ORF">KFK09_018945</name>
</gene>
<reference evidence="12" key="1">
    <citation type="journal article" date="2022" name="Front. Genet.">
        <title>Chromosome-Scale Assembly of the Dendrobium nobile Genome Provides Insights Into the Molecular Mechanism of the Biosynthesis of the Medicinal Active Ingredient of Dendrobium.</title>
        <authorList>
            <person name="Xu Q."/>
            <person name="Niu S.-C."/>
            <person name="Li K.-L."/>
            <person name="Zheng P.-J."/>
            <person name="Zhang X.-J."/>
            <person name="Jia Y."/>
            <person name="Liu Y."/>
            <person name="Niu Y.-X."/>
            <person name="Yu L.-H."/>
            <person name="Chen D.-F."/>
            <person name="Zhang G.-Q."/>
        </authorList>
    </citation>
    <scope>NUCLEOTIDE SEQUENCE</scope>
    <source>
        <tissue evidence="12">Leaf</tissue>
    </source>
</reference>
<dbReference type="InterPro" id="IPR036875">
    <property type="entry name" value="Znf_CCHC_sf"/>
</dbReference>
<dbReference type="AlphaFoldDB" id="A0A8T3AWP5"/>
<dbReference type="PROSITE" id="PS50878">
    <property type="entry name" value="RT_POL"/>
    <property type="match status" value="1"/>
</dbReference>
<dbReference type="InterPro" id="IPR021109">
    <property type="entry name" value="Peptidase_aspartic_dom_sf"/>
</dbReference>
<organism evidence="12 13">
    <name type="scientific">Dendrobium nobile</name>
    <name type="common">Orchid</name>
    <dbReference type="NCBI Taxonomy" id="94219"/>
    <lineage>
        <taxon>Eukaryota</taxon>
        <taxon>Viridiplantae</taxon>
        <taxon>Streptophyta</taxon>
        <taxon>Embryophyta</taxon>
        <taxon>Tracheophyta</taxon>
        <taxon>Spermatophyta</taxon>
        <taxon>Magnoliopsida</taxon>
        <taxon>Liliopsida</taxon>
        <taxon>Asparagales</taxon>
        <taxon>Orchidaceae</taxon>
        <taxon>Epidendroideae</taxon>
        <taxon>Malaxideae</taxon>
        <taxon>Dendrobiinae</taxon>
        <taxon>Dendrobium</taxon>
    </lineage>
</organism>
<proteinExistence type="predicted"/>
<dbReference type="GO" id="GO:0006508">
    <property type="term" value="P:proteolysis"/>
    <property type="evidence" value="ECO:0007669"/>
    <property type="project" value="UniProtKB-KW"/>
</dbReference>
<feature type="compositionally biased region" description="Low complexity" evidence="9">
    <location>
        <begin position="203"/>
        <end position="217"/>
    </location>
</feature>
<dbReference type="InterPro" id="IPR005162">
    <property type="entry name" value="Retrotrans_gag_dom"/>
</dbReference>
<dbReference type="InterPro" id="IPR043128">
    <property type="entry name" value="Rev_trsase/Diguanyl_cyclase"/>
</dbReference>
<evidence type="ECO:0000259" key="11">
    <source>
        <dbReference type="PROSITE" id="PS50878"/>
    </source>
</evidence>
<evidence type="ECO:0000256" key="7">
    <source>
        <dbReference type="ARBA" id="ARBA00022918"/>
    </source>
</evidence>
<dbReference type="PANTHER" id="PTHR35046">
    <property type="entry name" value="ZINC KNUCKLE (CCHC-TYPE) FAMILY PROTEIN"/>
    <property type="match status" value="1"/>
</dbReference>
<keyword evidence="4" id="KW-0540">Nuclease</keyword>
<keyword evidence="1" id="KW-0645">Protease</keyword>
<dbReference type="EMBL" id="JAGYWB010000013">
    <property type="protein sequence ID" value="KAI0500729.1"/>
    <property type="molecule type" value="Genomic_DNA"/>
</dbReference>
<evidence type="ECO:0000256" key="2">
    <source>
        <dbReference type="ARBA" id="ARBA00022679"/>
    </source>
</evidence>
<evidence type="ECO:0000256" key="6">
    <source>
        <dbReference type="ARBA" id="ARBA00022801"/>
    </source>
</evidence>
<keyword evidence="6" id="KW-0378">Hydrolase</keyword>
<keyword evidence="13" id="KW-1185">Reference proteome</keyword>
<dbReference type="InterPro" id="IPR001878">
    <property type="entry name" value="Znf_CCHC"/>
</dbReference>
<keyword evidence="5" id="KW-0255">Endonuclease</keyword>
<evidence type="ECO:0000256" key="3">
    <source>
        <dbReference type="ARBA" id="ARBA00022695"/>
    </source>
</evidence>
<dbReference type="GO" id="GO:0003964">
    <property type="term" value="F:RNA-directed DNA polymerase activity"/>
    <property type="evidence" value="ECO:0007669"/>
    <property type="project" value="UniProtKB-KW"/>
</dbReference>
<dbReference type="PROSITE" id="PS50158">
    <property type="entry name" value="ZF_CCHC"/>
    <property type="match status" value="1"/>
</dbReference>
<evidence type="ECO:0000259" key="10">
    <source>
        <dbReference type="PROSITE" id="PS50158"/>
    </source>
</evidence>
<dbReference type="Gene3D" id="3.10.10.10">
    <property type="entry name" value="HIV Type 1 Reverse Transcriptase, subunit A, domain 1"/>
    <property type="match status" value="1"/>
</dbReference>
<dbReference type="GO" id="GO:0008233">
    <property type="term" value="F:peptidase activity"/>
    <property type="evidence" value="ECO:0007669"/>
    <property type="project" value="UniProtKB-KW"/>
</dbReference>
<keyword evidence="3" id="KW-0548">Nucleotidyltransferase</keyword>
<dbReference type="SUPFAM" id="SSF56672">
    <property type="entry name" value="DNA/RNA polymerases"/>
    <property type="match status" value="1"/>
</dbReference>
<keyword evidence="7" id="KW-0695">RNA-directed DNA polymerase</keyword>
<keyword evidence="8" id="KW-0862">Zinc</keyword>
<evidence type="ECO:0000313" key="13">
    <source>
        <dbReference type="Proteomes" id="UP000829196"/>
    </source>
</evidence>
<evidence type="ECO:0000256" key="1">
    <source>
        <dbReference type="ARBA" id="ARBA00022670"/>
    </source>
</evidence>
<name>A0A8T3AWP5_DENNO</name>
<dbReference type="Pfam" id="PF00078">
    <property type="entry name" value="RVT_1"/>
    <property type="match status" value="1"/>
</dbReference>
<dbReference type="GO" id="GO:0004519">
    <property type="term" value="F:endonuclease activity"/>
    <property type="evidence" value="ECO:0007669"/>
    <property type="project" value="UniProtKB-KW"/>
</dbReference>
<keyword evidence="8" id="KW-0479">Metal-binding</keyword>
<dbReference type="SMART" id="SM00343">
    <property type="entry name" value="ZnF_C2HC"/>
    <property type="match status" value="1"/>
</dbReference>
<keyword evidence="8" id="KW-0863">Zinc-finger</keyword>
<protein>
    <submittedName>
        <fullName evidence="12">Uncharacterized protein</fullName>
    </submittedName>
</protein>
<dbReference type="GO" id="GO:0008270">
    <property type="term" value="F:zinc ion binding"/>
    <property type="evidence" value="ECO:0007669"/>
    <property type="project" value="UniProtKB-KW"/>
</dbReference>
<sequence>MDIPFFNDRVHIEDFLDWERFVETFFEYMEIPPEKQVKYVACRLRGGASAWWQQLLQSRHREGKGHVRTWARMKQLLRGHYLPTDFEQILYMTFQQCAQGHRSVSDYTEEFYRLSARNNLNESTNQIVARYIGGLKEAIQDKLEMNSVWSLSQAVNFALKAEMQLNRPIRPFQPRRQLYDANAGEAKGQAATTANPVKHAPKTSSATTPPTQALPQTVQNRMKGPAKDNPYGRPTTLKCFRCFQPGHKSNECPSRQQLHLLEGEQELSNPTGENDCSNEYEEVVGDEGDPVLCVLQKLLLAPSQGTYSQRNAIFRSKCTIKGKVCDLLIDNGCTENIISRAVVQTLQLKTTKNPNPYRISWVKKGLDIHVYDMCRVHFSIGKNYTTEILCDVLDMDVCHLILGRPWQFDTGVVYDGRANAYSFEWKGHKLRLLPTARVATEDDPEHRPDLGIVSGSSLLKTGKESKSLVALLVAETNPDTAITEYSPEVTQLLADFADVIPTDLPQEFPSVRPIQHQIDFVPGANLPNLPHYKMSPVEHQQLQKIIDDLLDKQLIQPSLSPCAVPALLVPKKDGTWRMCIDSRAINKITIKYRFPVPRIEDMLDCLAGARIFSKLDLRSGYHQIRIRPGDEWKTAFKVRSGLYEWKVMPFGLCNAPSTFLRLMTEILKPLLGKCCVVYFDDILFSARR</sequence>
<dbReference type="PANTHER" id="PTHR35046:SF18">
    <property type="entry name" value="RNA-DIRECTED DNA POLYMERASE"/>
    <property type="match status" value="1"/>
</dbReference>
<evidence type="ECO:0000313" key="12">
    <source>
        <dbReference type="EMBL" id="KAI0500729.1"/>
    </source>
</evidence>